<gene>
    <name evidence="4" type="ORF">Csp_E34150</name>
</gene>
<dbReference type="InterPro" id="IPR049492">
    <property type="entry name" value="BD-FAE-like_dom"/>
</dbReference>
<dbReference type="PANTHER" id="PTHR48081:SF33">
    <property type="entry name" value="KYNURENINE FORMAMIDASE"/>
    <property type="match status" value="1"/>
</dbReference>
<proteinExistence type="predicted"/>
<protein>
    <recommendedName>
        <fullName evidence="3">BD-FAE-like domain-containing protein</fullName>
    </recommendedName>
</protein>
<dbReference type="Gene3D" id="3.40.50.1820">
    <property type="entry name" value="alpha/beta hydrolase"/>
    <property type="match status" value="1"/>
</dbReference>
<sequence length="305" mass="32627">MPLHAGPLLDRIKQQILERRESMGKGAAEESMEDPDGTAVSDSRLKVLRDVAYGSDPKQKMDIYLPEAASGTAAPVIFMVHGGGWRTGDKRHSNVVDNKANRWLAKGFVFISVNNRLLPDADPLDQVRDVARALASAQSKAQGWGADPKQFVLMGHSAGAHLIALLSSSSIYGPQAGAQPWLGSVLLDSAALDVAPIMKERHFKLYDPAFGTDPDFWKAASPYQQLQASAKPMLAVCSTRREDSCAQAKAFSAHATSLGVRVQVSGHDLSHGEINKELGTAGAYTQAVEQFMGGLSPVVAAVLAR</sequence>
<dbReference type="AlphaFoldDB" id="C9Y638"/>
<evidence type="ECO:0000256" key="1">
    <source>
        <dbReference type="ARBA" id="ARBA00022801"/>
    </source>
</evidence>
<evidence type="ECO:0000259" key="3">
    <source>
        <dbReference type="Pfam" id="PF20434"/>
    </source>
</evidence>
<dbReference type="PANTHER" id="PTHR48081">
    <property type="entry name" value="AB HYDROLASE SUPERFAMILY PROTEIN C4A8.06C"/>
    <property type="match status" value="1"/>
</dbReference>
<dbReference type="GO" id="GO:0016787">
    <property type="term" value="F:hydrolase activity"/>
    <property type="evidence" value="ECO:0007669"/>
    <property type="project" value="UniProtKB-KW"/>
</dbReference>
<name>C9Y638_CURXX</name>
<feature type="domain" description="BD-FAE-like" evidence="3">
    <location>
        <begin position="61"/>
        <end position="167"/>
    </location>
</feature>
<feature type="region of interest" description="Disordered" evidence="2">
    <location>
        <begin position="20"/>
        <end position="39"/>
    </location>
</feature>
<dbReference type="Pfam" id="PF20434">
    <property type="entry name" value="BD-FAE"/>
    <property type="match status" value="1"/>
</dbReference>
<accession>C9Y638</accession>
<evidence type="ECO:0000256" key="2">
    <source>
        <dbReference type="SAM" id="MobiDB-lite"/>
    </source>
</evidence>
<organism evidence="4">
    <name type="scientific">Curvibacter symbiont subsp. Hydra magnipapillata</name>
    <dbReference type="NCBI Taxonomy" id="667019"/>
    <lineage>
        <taxon>Bacteria</taxon>
        <taxon>Pseudomonadati</taxon>
        <taxon>Pseudomonadota</taxon>
        <taxon>Betaproteobacteria</taxon>
        <taxon>Burkholderiales</taxon>
        <taxon>Comamonadaceae</taxon>
        <taxon>Curvibacter</taxon>
    </lineage>
</organism>
<dbReference type="SUPFAM" id="SSF53474">
    <property type="entry name" value="alpha/beta-Hydrolases"/>
    <property type="match status" value="1"/>
</dbReference>
<keyword evidence="1 4" id="KW-0378">Hydrolase</keyword>
<reference evidence="4" key="1">
    <citation type="journal article" date="2010" name="Nature">
        <title>The Dynamic genome of Hydra.</title>
        <authorList>
            <person name="Chapman J.A."/>
            <person name="Kirkness E.F."/>
            <person name="Simakov O."/>
            <person name="Hampson S.E."/>
            <person name="Mitros T."/>
            <person name="Weinmaier T."/>
            <person name="Rattei T."/>
            <person name="Balasubramanian P.G."/>
            <person name="Borman J."/>
            <person name="Busam D."/>
            <person name="Disbennett K."/>
            <person name="Pfannkoch C."/>
            <person name="Sumin N."/>
            <person name="Sutton G."/>
            <person name="Viswanathan L."/>
            <person name="Walenz B."/>
            <person name="Goodstein D.M."/>
            <person name="Hellsten U."/>
            <person name="Kawashima T."/>
            <person name="Prochnik S.E."/>
            <person name="Putnam N.H."/>
            <person name="Shu S."/>
            <person name="Blumberg B."/>
            <person name="Dana C.E."/>
            <person name="Gee L."/>
            <person name="Kibler D.F."/>
            <person name="Law L."/>
            <person name="Lindgens D."/>
            <person name="Martinez D.E."/>
            <person name="Peng J."/>
            <person name="Wigge P.A."/>
            <person name="Bertulat B."/>
            <person name="Guder C."/>
            <person name="Nakamura Y."/>
            <person name="Ozbek S."/>
            <person name="Watanabe H."/>
            <person name="Khalturin K."/>
            <person name="Hemmrich G."/>
            <person name="Franke A."/>
            <person name="Augustin R."/>
            <person name="Fraune S."/>
            <person name="Hayakawa E."/>
            <person name="Hayakawa S."/>
            <person name="Hirose M."/>
            <person name="Hwang J."/>
            <person name="Ikeo K."/>
            <person name="Nishimiya-Fujisawa C."/>
            <person name="Ogura A."/>
            <person name="Takahashi T."/>
            <person name="Steinmetz P.R."/>
            <person name="Zhang X."/>
            <person name="Aufschnaiter R."/>
            <person name="Eder M.K."/>
            <person name="Gorny A.K."/>
            <person name="Salvenmoser W."/>
            <person name="Heimberg A.M."/>
            <person name="Wheeler B.M."/>
            <person name="Peterson K.J."/>
            <person name="Boettger A."/>
            <person name="Tischler P."/>
            <person name="Wolf A."/>
            <person name="Gojobori T."/>
            <person name="Remington K.A."/>
            <person name="Strausberg R.L."/>
            <person name="Venter J."/>
            <person name="Technau U."/>
            <person name="Hobmayer B."/>
            <person name="Bosch T.C."/>
            <person name="Holstein T.W."/>
            <person name="Fujisawa T."/>
            <person name="Bode H.R."/>
            <person name="David C.N."/>
            <person name="Rokhsar D.S."/>
            <person name="Steele R.E."/>
        </authorList>
    </citation>
    <scope>NUCLEOTIDE SEQUENCE</scope>
</reference>
<dbReference type="InterPro" id="IPR029058">
    <property type="entry name" value="AB_hydrolase_fold"/>
</dbReference>
<evidence type="ECO:0000313" key="4">
    <source>
        <dbReference type="EMBL" id="CBA26327.1"/>
    </source>
</evidence>
<dbReference type="EMBL" id="FN543101">
    <property type="protein sequence ID" value="CBA26327.1"/>
    <property type="molecule type" value="Genomic_DNA"/>
</dbReference>
<dbReference type="InterPro" id="IPR050300">
    <property type="entry name" value="GDXG_lipolytic_enzyme"/>
</dbReference>